<dbReference type="Proteomes" id="UP000450000">
    <property type="component" value="Unassembled WGS sequence"/>
</dbReference>
<reference evidence="1 2" key="1">
    <citation type="submission" date="2019-09" db="EMBL/GenBank/DDBJ databases">
        <title>Genome Sequences of Streptomyces kaniharaensis ATCC 21070.</title>
        <authorList>
            <person name="Zhu W."/>
            <person name="De Crecy-Lagard V."/>
            <person name="Richards N.G."/>
        </authorList>
    </citation>
    <scope>NUCLEOTIDE SEQUENCE [LARGE SCALE GENOMIC DNA]</scope>
    <source>
        <strain evidence="1 2">SF-557</strain>
    </source>
</reference>
<comment type="caution">
    <text evidence="1">The sequence shown here is derived from an EMBL/GenBank/DDBJ whole genome shotgun (WGS) entry which is preliminary data.</text>
</comment>
<evidence type="ECO:0000313" key="2">
    <source>
        <dbReference type="Proteomes" id="UP000450000"/>
    </source>
</evidence>
<protein>
    <submittedName>
        <fullName evidence="1">Uncharacterized protein</fullName>
    </submittedName>
</protein>
<dbReference type="AlphaFoldDB" id="A0A6N7L4U6"/>
<organism evidence="1 2">
    <name type="scientific">Streptomyces kaniharaensis</name>
    <dbReference type="NCBI Taxonomy" id="212423"/>
    <lineage>
        <taxon>Bacteria</taxon>
        <taxon>Bacillati</taxon>
        <taxon>Actinomycetota</taxon>
        <taxon>Actinomycetes</taxon>
        <taxon>Kitasatosporales</taxon>
        <taxon>Streptomycetaceae</taxon>
        <taxon>Streptomyces</taxon>
    </lineage>
</organism>
<accession>A0A6N7L4U6</accession>
<keyword evidence="2" id="KW-1185">Reference proteome</keyword>
<gene>
    <name evidence="1" type="ORF">F7Q99_38550</name>
</gene>
<dbReference type="EMBL" id="WBOF01000008">
    <property type="protein sequence ID" value="MQS17937.1"/>
    <property type="molecule type" value="Genomic_DNA"/>
</dbReference>
<proteinExistence type="predicted"/>
<sequence length="145" mass="16147">MTNTQGSPLQLPDIYETRQGHALRDAYERGDMDEARRIEAHVLAEAATTPEEREVFAETLRGAMLFKELTQAKDAGDEARAEEISQRMVKLCSRRTIVQTISAGYLQAGLREGLPKATHDELMAMLAELEVGGEIRRLAESIPVH</sequence>
<evidence type="ECO:0000313" key="1">
    <source>
        <dbReference type="EMBL" id="MQS17937.1"/>
    </source>
</evidence>
<name>A0A6N7L4U6_9ACTN</name>
<dbReference type="RefSeq" id="WP_153471857.1">
    <property type="nucleotide sequence ID" value="NZ_WBOF01000008.1"/>
</dbReference>